<feature type="transmembrane region" description="Helical" evidence="2">
    <location>
        <begin position="87"/>
        <end position="109"/>
    </location>
</feature>
<feature type="region of interest" description="Disordered" evidence="1">
    <location>
        <begin position="1"/>
        <end position="20"/>
    </location>
</feature>
<sequence>MDALTPTLSEIRGTTSEPSTLQVTLGSLDRDDPLPPHSSVYPAFPYLAPIPNPRARTPKESIFSNLPTSHGWGLALSFPHRSTDQSIGIFSGLAGLLALLLVIAVVCVLRNWNKRKKRQGPYLRVTVMPLPTLPRLRQQAKNIYDSLPQRQEEQGRHQSRSVRIFSTESLFSRNSDSPPSAHMPSQADNALQVHRAHSHAVSCARDIYDNAMEAQMYGNPIPSAHYINVRAAGDSLSISSEDSRDYVNVPIAEEVTETLASTNTLPRNLLVFPSAQELESTEEKNEGCGDAHNSTSFWSPETESNDSLSDEEGSSQTSNDYVNMAGLDLRAIQGEHPWMSCQCCRDYADVPPADLNRSQQQAEEVTSSNTDHVERRADGLGTHVQLAMQSGKFLDLGDYVTYQPPAQNENSQMTKEDSNDYENMLAVKLESRDCEQGPDTQLLPDELRSSHPAGKLHGVVCPARSKATTGLLTKTFDHPSISVDSFS</sequence>
<dbReference type="GO" id="GO:0006955">
    <property type="term" value="P:immune response"/>
    <property type="evidence" value="ECO:0007669"/>
    <property type="project" value="InterPro"/>
</dbReference>
<accession>L5JWB9</accession>
<dbReference type="GO" id="GO:0050851">
    <property type="term" value="P:antigen receptor-mediated signaling pathway"/>
    <property type="evidence" value="ECO:0007669"/>
    <property type="project" value="TreeGrafter"/>
</dbReference>
<evidence type="ECO:0000256" key="2">
    <source>
        <dbReference type="SAM" id="Phobius"/>
    </source>
</evidence>
<dbReference type="InParanoid" id="L5JWB9"/>
<dbReference type="GO" id="GO:0050868">
    <property type="term" value="P:negative regulation of T cell activation"/>
    <property type="evidence" value="ECO:0007669"/>
    <property type="project" value="TreeGrafter"/>
</dbReference>
<feature type="region of interest" description="Disordered" evidence="1">
    <location>
        <begin position="276"/>
        <end position="320"/>
    </location>
</feature>
<keyword evidence="4" id="KW-1185">Reference proteome</keyword>
<dbReference type="GO" id="GO:0005886">
    <property type="term" value="C:plasma membrane"/>
    <property type="evidence" value="ECO:0007669"/>
    <property type="project" value="TreeGrafter"/>
</dbReference>
<dbReference type="Proteomes" id="UP000010552">
    <property type="component" value="Unassembled WGS sequence"/>
</dbReference>
<name>L5JWB9_PTEAL</name>
<gene>
    <name evidence="3" type="ORF">PAL_GLEAN10006975</name>
</gene>
<feature type="region of interest" description="Disordered" evidence="1">
    <location>
        <begin position="171"/>
        <end position="194"/>
    </location>
</feature>
<dbReference type="InterPro" id="IPR031393">
    <property type="entry name" value="LAX"/>
</dbReference>
<dbReference type="PANTHER" id="PTHR24091">
    <property type="entry name" value="LYMPHOCYTE TRANSMEMBRANE ADAPTER 1"/>
    <property type="match status" value="1"/>
</dbReference>
<evidence type="ECO:0000313" key="4">
    <source>
        <dbReference type="Proteomes" id="UP000010552"/>
    </source>
</evidence>
<proteinExistence type="predicted"/>
<dbReference type="Pfam" id="PF15681">
    <property type="entry name" value="LAX"/>
    <property type="match status" value="1"/>
</dbReference>
<dbReference type="AlphaFoldDB" id="L5JWB9"/>
<dbReference type="GO" id="GO:0035556">
    <property type="term" value="P:intracellular signal transduction"/>
    <property type="evidence" value="ECO:0007669"/>
    <property type="project" value="TreeGrafter"/>
</dbReference>
<dbReference type="PANTHER" id="PTHR24091:SF0">
    <property type="entry name" value="LYMPHOCYTE TRANSMEMBRANE ADAPTER 1"/>
    <property type="match status" value="1"/>
</dbReference>
<keyword evidence="2 3" id="KW-0812">Transmembrane</keyword>
<keyword evidence="2" id="KW-0472">Membrane</keyword>
<dbReference type="EMBL" id="KB031109">
    <property type="protein sequence ID" value="ELK03342.1"/>
    <property type="molecule type" value="Genomic_DNA"/>
</dbReference>
<keyword evidence="2" id="KW-1133">Transmembrane helix</keyword>
<dbReference type="FunCoup" id="L5JWB9">
    <property type="interactions" value="283"/>
</dbReference>
<evidence type="ECO:0000313" key="3">
    <source>
        <dbReference type="EMBL" id="ELK03342.1"/>
    </source>
</evidence>
<dbReference type="STRING" id="9402.L5JWB9"/>
<organism evidence="3 4">
    <name type="scientific">Pteropus alecto</name>
    <name type="common">Black flying fox</name>
    <dbReference type="NCBI Taxonomy" id="9402"/>
    <lineage>
        <taxon>Eukaryota</taxon>
        <taxon>Metazoa</taxon>
        <taxon>Chordata</taxon>
        <taxon>Craniata</taxon>
        <taxon>Vertebrata</taxon>
        <taxon>Euteleostomi</taxon>
        <taxon>Mammalia</taxon>
        <taxon>Eutheria</taxon>
        <taxon>Laurasiatheria</taxon>
        <taxon>Chiroptera</taxon>
        <taxon>Yinpterochiroptera</taxon>
        <taxon>Pteropodoidea</taxon>
        <taxon>Pteropodidae</taxon>
        <taxon>Pteropodinae</taxon>
        <taxon>Pteropus</taxon>
    </lineage>
</organism>
<reference evidence="4" key="1">
    <citation type="journal article" date="2013" name="Science">
        <title>Comparative analysis of bat genomes provides insight into the evolution of flight and immunity.</title>
        <authorList>
            <person name="Zhang G."/>
            <person name="Cowled C."/>
            <person name="Shi Z."/>
            <person name="Huang Z."/>
            <person name="Bishop-Lilly K.A."/>
            <person name="Fang X."/>
            <person name="Wynne J.W."/>
            <person name="Xiong Z."/>
            <person name="Baker M.L."/>
            <person name="Zhao W."/>
            <person name="Tachedjian M."/>
            <person name="Zhu Y."/>
            <person name="Zhou P."/>
            <person name="Jiang X."/>
            <person name="Ng J."/>
            <person name="Yang L."/>
            <person name="Wu L."/>
            <person name="Xiao J."/>
            <person name="Feng Y."/>
            <person name="Chen Y."/>
            <person name="Sun X."/>
            <person name="Zhang Y."/>
            <person name="Marsh G.A."/>
            <person name="Crameri G."/>
            <person name="Broder C.C."/>
            <person name="Frey K.G."/>
            <person name="Wang L.F."/>
            <person name="Wang J."/>
        </authorList>
    </citation>
    <scope>NUCLEOTIDE SEQUENCE [LARGE SCALE GENOMIC DNA]</scope>
</reference>
<protein>
    <submittedName>
        <fullName evidence="3">Lymphocyte transmembrane adapter 1</fullName>
    </submittedName>
</protein>
<dbReference type="GO" id="GO:0046649">
    <property type="term" value="P:lymphocyte activation"/>
    <property type="evidence" value="ECO:0007669"/>
    <property type="project" value="TreeGrafter"/>
</dbReference>
<feature type="compositionally biased region" description="Polar residues" evidence="1">
    <location>
        <begin position="292"/>
        <end position="307"/>
    </location>
</feature>
<evidence type="ECO:0000256" key="1">
    <source>
        <dbReference type="SAM" id="MobiDB-lite"/>
    </source>
</evidence>